<sequence length="240" mass="27694">MNRMQLFCLPYAGGSAAVYKKWSDCLESWIELVPIELSGRGNRFNLPFYSTIKEAVDDVQQQIVSCLKPNTPYAIWGHSMGALLSYEAAHSLSQSGVRQPDHLFVSGSSAPNHRKKEKNLHNLDDEEFMRELKELQGTPADFFENKELVELFLPIIRNDFKISEQYIYEAPSAKLRTNISVLYGNEEKFINKIHAWSEHTEKECRYHEFQGGHFFIFDHIPKVTDLINGSLSQYKFIGIR</sequence>
<dbReference type="Proteomes" id="UP000812277">
    <property type="component" value="Unassembled WGS sequence"/>
</dbReference>
<accession>A0ABS7DBQ4</accession>
<dbReference type="InterPro" id="IPR012223">
    <property type="entry name" value="TEII"/>
</dbReference>
<evidence type="ECO:0000313" key="4">
    <source>
        <dbReference type="Proteomes" id="UP000812277"/>
    </source>
</evidence>
<dbReference type="Pfam" id="PF00975">
    <property type="entry name" value="Thioesterase"/>
    <property type="match status" value="1"/>
</dbReference>
<name>A0ABS7DBQ4_9BACL</name>
<evidence type="ECO:0000259" key="2">
    <source>
        <dbReference type="Pfam" id="PF00975"/>
    </source>
</evidence>
<dbReference type="PANTHER" id="PTHR11487">
    <property type="entry name" value="THIOESTERASE"/>
    <property type="match status" value="1"/>
</dbReference>
<protein>
    <submittedName>
        <fullName evidence="3">Thioesterase</fullName>
    </submittedName>
</protein>
<keyword evidence="4" id="KW-1185">Reference proteome</keyword>
<gene>
    <name evidence="3" type="ORF">K0T92_21820</name>
</gene>
<comment type="caution">
    <text evidence="3">The sequence shown here is derived from an EMBL/GenBank/DDBJ whole genome shotgun (WGS) entry which is preliminary data.</text>
</comment>
<dbReference type="SUPFAM" id="SSF53474">
    <property type="entry name" value="alpha/beta-Hydrolases"/>
    <property type="match status" value="1"/>
</dbReference>
<evidence type="ECO:0000313" key="3">
    <source>
        <dbReference type="EMBL" id="MBW7477362.1"/>
    </source>
</evidence>
<comment type="similarity">
    <text evidence="1">Belongs to the thioesterase family.</text>
</comment>
<dbReference type="InterPro" id="IPR029058">
    <property type="entry name" value="AB_hydrolase_fold"/>
</dbReference>
<organism evidence="3 4">
    <name type="scientific">Paenibacillus oenotherae</name>
    <dbReference type="NCBI Taxonomy" id="1435645"/>
    <lineage>
        <taxon>Bacteria</taxon>
        <taxon>Bacillati</taxon>
        <taxon>Bacillota</taxon>
        <taxon>Bacilli</taxon>
        <taxon>Bacillales</taxon>
        <taxon>Paenibacillaceae</taxon>
        <taxon>Paenibacillus</taxon>
    </lineage>
</organism>
<dbReference type="PANTHER" id="PTHR11487:SF0">
    <property type="entry name" value="S-ACYL FATTY ACID SYNTHASE THIOESTERASE, MEDIUM CHAIN"/>
    <property type="match status" value="1"/>
</dbReference>
<evidence type="ECO:0000256" key="1">
    <source>
        <dbReference type="ARBA" id="ARBA00007169"/>
    </source>
</evidence>
<reference evidence="3 4" key="1">
    <citation type="submission" date="2021-07" db="EMBL/GenBank/DDBJ databases">
        <title>Paenibacillus radiodurans sp. nov., isolated from the southeastern edge of Tengger Desert.</title>
        <authorList>
            <person name="Zhang G."/>
        </authorList>
    </citation>
    <scope>NUCLEOTIDE SEQUENCE [LARGE SCALE GENOMIC DNA]</scope>
    <source>
        <strain evidence="3 4">DT7-4</strain>
    </source>
</reference>
<feature type="domain" description="Thioesterase" evidence="2">
    <location>
        <begin position="5"/>
        <end position="229"/>
    </location>
</feature>
<proteinExistence type="inferred from homology"/>
<dbReference type="Gene3D" id="3.40.50.1820">
    <property type="entry name" value="alpha/beta hydrolase"/>
    <property type="match status" value="1"/>
</dbReference>
<dbReference type="InterPro" id="IPR001031">
    <property type="entry name" value="Thioesterase"/>
</dbReference>
<dbReference type="EMBL" id="JAHZIJ010000023">
    <property type="protein sequence ID" value="MBW7477362.1"/>
    <property type="molecule type" value="Genomic_DNA"/>
</dbReference>